<evidence type="ECO:0000259" key="1">
    <source>
        <dbReference type="PROSITE" id="PS50943"/>
    </source>
</evidence>
<dbReference type="Gene3D" id="1.10.260.40">
    <property type="entry name" value="lambda repressor-like DNA-binding domains"/>
    <property type="match status" value="1"/>
</dbReference>
<evidence type="ECO:0000313" key="2">
    <source>
        <dbReference type="EMBL" id="ARW19677.1"/>
    </source>
</evidence>
<dbReference type="InterPro" id="IPR001387">
    <property type="entry name" value="Cro/C1-type_HTH"/>
</dbReference>
<dbReference type="AlphaFoldDB" id="A0A1Y0VYV1"/>
<proteinExistence type="predicted"/>
<accession>A0A1Y0VYV1</accession>
<feature type="domain" description="HTH cro/C1-type" evidence="1">
    <location>
        <begin position="7"/>
        <end position="59"/>
    </location>
</feature>
<gene>
    <name evidence="2" type="ORF">S100892_01104</name>
</gene>
<dbReference type="InterPro" id="IPR010982">
    <property type="entry name" value="Lambda_DNA-bd_dom_sf"/>
</dbReference>
<dbReference type="PROSITE" id="PS50943">
    <property type="entry name" value="HTH_CROC1"/>
    <property type="match status" value="1"/>
</dbReference>
<organism evidence="2 3">
    <name type="scientific">Pediococcus pentosaceus</name>
    <dbReference type="NCBI Taxonomy" id="1255"/>
    <lineage>
        <taxon>Bacteria</taxon>
        <taxon>Bacillati</taxon>
        <taxon>Bacillota</taxon>
        <taxon>Bacilli</taxon>
        <taxon>Lactobacillales</taxon>
        <taxon>Lactobacillaceae</taxon>
        <taxon>Pediococcus</taxon>
    </lineage>
</organism>
<protein>
    <recommendedName>
        <fullName evidence="1">HTH cro/C1-type domain-containing protein</fullName>
    </recommendedName>
</protein>
<evidence type="ECO:0000313" key="3">
    <source>
        <dbReference type="Proteomes" id="UP000196118"/>
    </source>
</evidence>
<dbReference type="EMBL" id="CP021474">
    <property type="protein sequence ID" value="ARW19677.1"/>
    <property type="molecule type" value="Genomic_DNA"/>
</dbReference>
<dbReference type="GO" id="GO:0003677">
    <property type="term" value="F:DNA binding"/>
    <property type="evidence" value="ECO:0007669"/>
    <property type="project" value="InterPro"/>
</dbReference>
<dbReference type="SUPFAM" id="SSF47413">
    <property type="entry name" value="lambda repressor-like DNA-binding domains"/>
    <property type="match status" value="1"/>
</dbReference>
<sequence length="113" mass="13096">MTVFDRIKELGKRRGYNISQMETKLRLGTNSIYNWKKRTPTADNLAKVAKLLHTSTDYLLGLSDDPDTVQNDNNDMTKNQKLIAHSIDPDVTDEEREIIIGMVKEAMKFRRRL</sequence>
<dbReference type="Proteomes" id="UP000196118">
    <property type="component" value="Chromosome"/>
</dbReference>
<name>A0A1Y0VYV1_PEDPE</name>
<reference evidence="2 3" key="1">
    <citation type="submission" date="2017-05" db="EMBL/GenBank/DDBJ databases">
        <title>Genome sequence of Pediococcus pentosaceus strain SRCM100892.</title>
        <authorList>
            <person name="Cho S.H."/>
        </authorList>
    </citation>
    <scope>NUCLEOTIDE SEQUENCE [LARGE SCALE GENOMIC DNA]</scope>
    <source>
        <strain evidence="2 3">SRCM100892</strain>
    </source>
</reference>
<dbReference type="SMART" id="SM00530">
    <property type="entry name" value="HTH_XRE"/>
    <property type="match status" value="1"/>
</dbReference>